<evidence type="ECO:0000313" key="1">
    <source>
        <dbReference type="EMBL" id="SLN77816.1"/>
    </source>
</evidence>
<organism evidence="1 2">
    <name type="scientific">Roseisalinus antarcticus</name>
    <dbReference type="NCBI Taxonomy" id="254357"/>
    <lineage>
        <taxon>Bacteria</taxon>
        <taxon>Pseudomonadati</taxon>
        <taxon>Pseudomonadota</taxon>
        <taxon>Alphaproteobacteria</taxon>
        <taxon>Rhodobacterales</taxon>
        <taxon>Roseobacteraceae</taxon>
        <taxon>Roseisalinus</taxon>
    </lineage>
</organism>
<dbReference type="EMBL" id="FWFZ01000063">
    <property type="protein sequence ID" value="SLN77816.1"/>
    <property type="molecule type" value="Genomic_DNA"/>
</dbReference>
<sequence>MAKLSDLIPTLAQVLPMPEQTVAMYARHLREAKLISSGGRGPGAAQMTATDCARLLIAVMAADQVKNAASAIEAYWPLEMEDIQTKLGLPIDQREDWGDLPEAILDIMMPDGNEEQSFGEAVASLIDGVRLGTLTHAMAEMRDAFLRVEIERRFLTGKITFQNDTAGMGYPQIALLAQFELPEGPERERREQEDFSVGGDAMITFAVGYRTINALGALIRT</sequence>
<accession>A0A1Y5U3G6</accession>
<dbReference type="RefSeq" id="WP_085881193.1">
    <property type="nucleotide sequence ID" value="NZ_FWFZ01000063.1"/>
</dbReference>
<dbReference type="AlphaFoldDB" id="A0A1Y5U3G6"/>
<protein>
    <submittedName>
        <fullName evidence="1">Uncharacterized protein</fullName>
    </submittedName>
</protein>
<dbReference type="OrthoDB" id="7869506at2"/>
<name>A0A1Y5U3G6_9RHOB</name>
<dbReference type="Proteomes" id="UP000193900">
    <property type="component" value="Unassembled WGS sequence"/>
</dbReference>
<keyword evidence="2" id="KW-1185">Reference proteome</keyword>
<evidence type="ECO:0000313" key="2">
    <source>
        <dbReference type="Proteomes" id="UP000193900"/>
    </source>
</evidence>
<gene>
    <name evidence="1" type="ORF">ROA7023_04522</name>
</gene>
<proteinExistence type="predicted"/>
<reference evidence="1 2" key="1">
    <citation type="submission" date="2017-03" db="EMBL/GenBank/DDBJ databases">
        <authorList>
            <person name="Afonso C.L."/>
            <person name="Miller P.J."/>
            <person name="Scott M.A."/>
            <person name="Spackman E."/>
            <person name="Goraichik I."/>
            <person name="Dimitrov K.M."/>
            <person name="Suarez D.L."/>
            <person name="Swayne D.E."/>
        </authorList>
    </citation>
    <scope>NUCLEOTIDE SEQUENCE [LARGE SCALE GENOMIC DNA]</scope>
    <source>
        <strain evidence="1 2">CECT 7023</strain>
    </source>
</reference>